<feature type="transmembrane region" description="Helical" evidence="2">
    <location>
        <begin position="513"/>
        <end position="532"/>
    </location>
</feature>
<keyword evidence="6" id="KW-1185">Reference proteome</keyword>
<feature type="domain" description="DUF7654" evidence="3">
    <location>
        <begin position="537"/>
        <end position="677"/>
    </location>
</feature>
<dbReference type="RefSeq" id="WP_130782310.1">
    <property type="nucleotide sequence ID" value="NZ_BIMR01000239.1"/>
</dbReference>
<keyword evidence="2" id="KW-1133">Transmembrane helix</keyword>
<evidence type="ECO:0000313" key="5">
    <source>
        <dbReference type="EMBL" id="GCE77700.1"/>
    </source>
</evidence>
<accession>A0A402DU80</accession>
<dbReference type="Pfam" id="PF24677">
    <property type="entry name" value="DUF7657"/>
    <property type="match status" value="1"/>
</dbReference>
<evidence type="ECO:0000313" key="6">
    <source>
        <dbReference type="Proteomes" id="UP000289954"/>
    </source>
</evidence>
<feature type="transmembrane region" description="Helical" evidence="2">
    <location>
        <begin position="157"/>
        <end position="176"/>
    </location>
</feature>
<feature type="transmembrane region" description="Helical" evidence="2">
    <location>
        <begin position="183"/>
        <end position="201"/>
    </location>
</feature>
<feature type="region of interest" description="Disordered" evidence="1">
    <location>
        <begin position="1"/>
        <end position="32"/>
    </location>
</feature>
<sequence>MNDPTATTAVPTTGADDATARPGRWQRWTEPRPDGLPRARVLLAFPAAVLLALVTLVSLGISGSSSGVVHDWFETGADPDLLLLKPQAIRSDEWIVQTVWTVSQVEEGLPLRNEAMPGGVDMSMLWEVPYAEWSAAFRPHNLGFFFLPLDNAFALKWWLPGAALAVACSMFLTSLWPRRPGSAALVSVGFFVAPFFQWWYLPQTLWPAAWALLLMTGVIWVSSGASRGHRWTWAAVVGYVSVTAALGIYAPFLVPSAYVAAFFALGWVLRRDADVPVTTRLRRLLPLGVAAAAAAAVMVVFLLTRWDTVTAFLETVYPGQRLTEAGAGLDDPDKEASFAGAFGLALRDGSSYGLRPNASEASTFVFVGAFLAAVGIWLLVRQRRRRLPLDRTILYPLICGVVLVAFLYVPGWDVVAHLLLLDRVTPGRMLIGLGLLSIVLIGVTVRALDAEDLRAPWWLAGGLGAVVVVAHLVLWRVLSDRPAVLAAAGPWIVIVLAFALSVVLFARRRVAAAAGLFLLVSGVVGGWVNPLYRGVFDLRETDVAQAVEAQDEENPGRWIGVGDAMVGPILTETGVDGFNAFQGAPNAEMWSELDPSGRYELNWNRFANVGWSVDPDQPRIWNPAGDQIRVSFDSCAPFEQSIAENVLSDRPIDQPCLELQSTVQAPLATYHLYTITPPA</sequence>
<feature type="transmembrane region" description="Helical" evidence="2">
    <location>
        <begin position="284"/>
        <end position="303"/>
    </location>
</feature>
<feature type="transmembrane region" description="Helical" evidence="2">
    <location>
        <begin position="429"/>
        <end position="448"/>
    </location>
</feature>
<evidence type="ECO:0008006" key="7">
    <source>
        <dbReference type="Google" id="ProtNLM"/>
    </source>
</evidence>
<feature type="compositionally biased region" description="Low complexity" evidence="1">
    <location>
        <begin position="1"/>
        <end position="17"/>
    </location>
</feature>
<name>A0A402DU80_9CELL</name>
<feature type="domain" description="DUF7657" evidence="4">
    <location>
        <begin position="48"/>
        <end position="445"/>
    </location>
</feature>
<feature type="transmembrane region" description="Helical" evidence="2">
    <location>
        <begin position="484"/>
        <end position="506"/>
    </location>
</feature>
<feature type="transmembrane region" description="Helical" evidence="2">
    <location>
        <begin position="392"/>
        <end position="409"/>
    </location>
</feature>
<organism evidence="5 6">
    <name type="scientific">Cellulomonas biazotea</name>
    <dbReference type="NCBI Taxonomy" id="1709"/>
    <lineage>
        <taxon>Bacteria</taxon>
        <taxon>Bacillati</taxon>
        <taxon>Actinomycetota</taxon>
        <taxon>Actinomycetes</taxon>
        <taxon>Micrococcales</taxon>
        <taxon>Cellulomonadaceae</taxon>
        <taxon>Cellulomonas</taxon>
    </lineage>
</organism>
<evidence type="ECO:0000259" key="4">
    <source>
        <dbReference type="Pfam" id="PF24677"/>
    </source>
</evidence>
<comment type="caution">
    <text evidence="5">The sequence shown here is derived from an EMBL/GenBank/DDBJ whole genome shotgun (WGS) entry which is preliminary data.</text>
</comment>
<reference evidence="5 6" key="1">
    <citation type="submission" date="2019-01" db="EMBL/GenBank/DDBJ databases">
        <title>Draft genome sequence of Cellulomonas takizawaensis strain TKZ-21.</title>
        <authorList>
            <person name="Yamamura H."/>
            <person name="Hayashi T."/>
            <person name="Hamada M."/>
            <person name="Serisawa Y."/>
            <person name="Matsuyama K."/>
            <person name="Nakagawa Y."/>
            <person name="Otoguro M."/>
            <person name="Yanagida F."/>
            <person name="Hayakawa M."/>
        </authorList>
    </citation>
    <scope>NUCLEOTIDE SEQUENCE [LARGE SCALE GENOMIC DNA]</scope>
    <source>
        <strain evidence="5 6">NBRC12680</strain>
    </source>
</reference>
<evidence type="ECO:0000256" key="1">
    <source>
        <dbReference type="SAM" id="MobiDB-lite"/>
    </source>
</evidence>
<dbReference type="Pfam" id="PF24672">
    <property type="entry name" value="DUF7654"/>
    <property type="match status" value="1"/>
</dbReference>
<dbReference type="InterPro" id="IPR056071">
    <property type="entry name" value="DUF7654"/>
</dbReference>
<keyword evidence="2" id="KW-0812">Transmembrane</keyword>
<gene>
    <name evidence="5" type="ORF">CBZ_27560</name>
</gene>
<feature type="transmembrane region" description="Helical" evidence="2">
    <location>
        <begin position="256"/>
        <end position="272"/>
    </location>
</feature>
<feature type="transmembrane region" description="Helical" evidence="2">
    <location>
        <begin position="455"/>
        <end position="478"/>
    </location>
</feature>
<protein>
    <recommendedName>
        <fullName evidence="7">Glycosyltransferase RgtA/B/C/D-like domain-containing protein</fullName>
    </recommendedName>
</protein>
<dbReference type="OrthoDB" id="3176622at2"/>
<dbReference type="Proteomes" id="UP000289954">
    <property type="component" value="Unassembled WGS sequence"/>
</dbReference>
<dbReference type="InterPro" id="IPR056074">
    <property type="entry name" value="DUF7657"/>
</dbReference>
<dbReference type="EMBL" id="BIMR01000239">
    <property type="protein sequence ID" value="GCE77700.1"/>
    <property type="molecule type" value="Genomic_DNA"/>
</dbReference>
<evidence type="ECO:0000256" key="2">
    <source>
        <dbReference type="SAM" id="Phobius"/>
    </source>
</evidence>
<keyword evidence="2" id="KW-0472">Membrane</keyword>
<feature type="transmembrane region" description="Helical" evidence="2">
    <location>
        <begin position="41"/>
        <end position="61"/>
    </location>
</feature>
<feature type="transmembrane region" description="Helical" evidence="2">
    <location>
        <begin position="231"/>
        <end position="250"/>
    </location>
</feature>
<proteinExistence type="predicted"/>
<dbReference type="AlphaFoldDB" id="A0A402DU80"/>
<feature type="transmembrane region" description="Helical" evidence="2">
    <location>
        <begin position="207"/>
        <end position="224"/>
    </location>
</feature>
<feature type="transmembrane region" description="Helical" evidence="2">
    <location>
        <begin position="361"/>
        <end position="380"/>
    </location>
</feature>
<evidence type="ECO:0000259" key="3">
    <source>
        <dbReference type="Pfam" id="PF24672"/>
    </source>
</evidence>